<name>A0A8H8DG87_9FUNG</name>
<sequence>TDAAAQLTSEEKILLKRRLLALRRNGLPPIVTHNVENDQKDQVLNEIRRLQLFNCSSDRVKVIFHPEFLNQASPLFGMDYEDFVRGCHLGVFPSYYEPWWGSGITTNLSGFGCYMKDILPHPHEHGIYIVDRRMKSVEESCNQLTDFMFEFVNQTRRERITQRNRTERLSDLLDWKRMGKEYRTARKVAMKRKWPHLFQRSPTSSEEDLAGDDGHREVQKIARPRSAVFREKGEGLPFEDDDLGGEFSGADAAAAAAPAPGAASRRPQPPPRDDRAEAVAGVLQKMAISKP</sequence>
<feature type="region of interest" description="Disordered" evidence="8">
    <location>
        <begin position="224"/>
        <end position="276"/>
    </location>
</feature>
<gene>
    <name evidence="9" type="ORF">BJ554DRAFT_2494</name>
</gene>
<keyword evidence="10" id="KW-1185">Reference proteome</keyword>
<evidence type="ECO:0000256" key="7">
    <source>
        <dbReference type="RuleBase" id="RU363104"/>
    </source>
</evidence>
<evidence type="ECO:0000313" key="9">
    <source>
        <dbReference type="EMBL" id="KAG5457479.1"/>
    </source>
</evidence>
<accession>A0A8H8DG87</accession>
<feature type="compositionally biased region" description="Low complexity" evidence="8">
    <location>
        <begin position="250"/>
        <end position="266"/>
    </location>
</feature>
<proteinExistence type="inferred from homology"/>
<evidence type="ECO:0000256" key="8">
    <source>
        <dbReference type="SAM" id="MobiDB-lite"/>
    </source>
</evidence>
<evidence type="ECO:0000256" key="4">
    <source>
        <dbReference type="ARBA" id="ARBA00022679"/>
    </source>
</evidence>
<comment type="pathway">
    <text evidence="1 7">Glycan biosynthesis; glycogen biosynthesis.</text>
</comment>
<dbReference type="PANTHER" id="PTHR10176:SF3">
    <property type="entry name" value="GLYCOGEN [STARCH] SYNTHASE"/>
    <property type="match status" value="1"/>
</dbReference>
<organism evidence="9 10">
    <name type="scientific">Olpidium bornovanus</name>
    <dbReference type="NCBI Taxonomy" id="278681"/>
    <lineage>
        <taxon>Eukaryota</taxon>
        <taxon>Fungi</taxon>
        <taxon>Fungi incertae sedis</taxon>
        <taxon>Olpidiomycota</taxon>
        <taxon>Olpidiomycotina</taxon>
        <taxon>Olpidiomycetes</taxon>
        <taxon>Olpidiales</taxon>
        <taxon>Olpidiaceae</taxon>
        <taxon>Olpidium</taxon>
    </lineage>
</organism>
<dbReference type="UniPathway" id="UPA00164"/>
<evidence type="ECO:0000313" key="10">
    <source>
        <dbReference type="Proteomes" id="UP000673691"/>
    </source>
</evidence>
<dbReference type="Gene3D" id="3.40.50.2000">
    <property type="entry name" value="Glycogen Phosphorylase B"/>
    <property type="match status" value="1"/>
</dbReference>
<feature type="non-terminal residue" evidence="9">
    <location>
        <position position="1"/>
    </location>
</feature>
<protein>
    <recommendedName>
        <fullName evidence="7">Glycogen [starch] synthase</fullName>
        <ecNumber evidence="7">2.4.1.11</ecNumber>
    </recommendedName>
</protein>
<evidence type="ECO:0000256" key="3">
    <source>
        <dbReference type="ARBA" id="ARBA00022676"/>
    </source>
</evidence>
<dbReference type="GO" id="GO:0005978">
    <property type="term" value="P:glycogen biosynthetic process"/>
    <property type="evidence" value="ECO:0007669"/>
    <property type="project" value="UniProtKB-UniPathway"/>
</dbReference>
<comment type="similarity">
    <text evidence="2 7">Belongs to the glycosyltransferase 3 family.</text>
</comment>
<keyword evidence="4 7" id="KW-0808">Transferase</keyword>
<keyword evidence="5 7" id="KW-0320">Glycogen biosynthesis</keyword>
<comment type="catalytic activity">
    <reaction evidence="6">
        <text>[(1-&gt;4)-alpha-D-glucosyl](n) + UDP-alpha-D-glucose = [(1-&gt;4)-alpha-D-glucosyl](n+1) + UDP + H(+)</text>
        <dbReference type="Rhea" id="RHEA:18549"/>
        <dbReference type="Rhea" id="RHEA-COMP:9584"/>
        <dbReference type="Rhea" id="RHEA-COMP:9587"/>
        <dbReference type="ChEBI" id="CHEBI:15378"/>
        <dbReference type="ChEBI" id="CHEBI:15444"/>
        <dbReference type="ChEBI" id="CHEBI:58223"/>
        <dbReference type="ChEBI" id="CHEBI:58885"/>
        <dbReference type="EC" id="2.4.1.11"/>
    </reaction>
    <physiologicalReaction direction="left-to-right" evidence="6">
        <dbReference type="Rhea" id="RHEA:18550"/>
    </physiologicalReaction>
</comment>
<dbReference type="OrthoDB" id="3165478at2759"/>
<dbReference type="EC" id="2.4.1.11" evidence="7"/>
<reference evidence="9 10" key="1">
    <citation type="journal article" name="Sci. Rep.">
        <title>Genome-scale phylogenetic analyses confirm Olpidium as the closest living zoosporic fungus to the non-flagellated, terrestrial fungi.</title>
        <authorList>
            <person name="Chang Y."/>
            <person name="Rochon D."/>
            <person name="Sekimoto S."/>
            <person name="Wang Y."/>
            <person name="Chovatia M."/>
            <person name="Sandor L."/>
            <person name="Salamov A."/>
            <person name="Grigoriev I.V."/>
            <person name="Stajich J.E."/>
            <person name="Spatafora J.W."/>
        </authorList>
    </citation>
    <scope>NUCLEOTIDE SEQUENCE [LARGE SCALE GENOMIC DNA]</scope>
    <source>
        <strain evidence="9">S191</strain>
    </source>
</reference>
<dbReference type="InterPro" id="IPR008631">
    <property type="entry name" value="Glycogen_synth"/>
</dbReference>
<comment type="caution">
    <text evidence="9">The sequence shown here is derived from an EMBL/GenBank/DDBJ whole genome shotgun (WGS) entry which is preliminary data.</text>
</comment>
<evidence type="ECO:0000256" key="2">
    <source>
        <dbReference type="ARBA" id="ARBA00010686"/>
    </source>
</evidence>
<evidence type="ECO:0000256" key="5">
    <source>
        <dbReference type="ARBA" id="ARBA00023056"/>
    </source>
</evidence>
<dbReference type="GO" id="GO:0004373">
    <property type="term" value="F:alpha-1,4-glucan glucosyltransferase (UDP-glucose donor) activity"/>
    <property type="evidence" value="ECO:0007669"/>
    <property type="project" value="UniProtKB-EC"/>
</dbReference>
<dbReference type="PANTHER" id="PTHR10176">
    <property type="entry name" value="GLYCOGEN SYNTHASE"/>
    <property type="match status" value="1"/>
</dbReference>
<evidence type="ECO:0000256" key="6">
    <source>
        <dbReference type="ARBA" id="ARBA00047345"/>
    </source>
</evidence>
<comment type="function">
    <text evidence="7">Transfers the glycosyl residue from UDP-Glc to the non-reducing end of alpha-1,4-glucan.</text>
</comment>
<dbReference type="AlphaFoldDB" id="A0A8H8DG87"/>
<evidence type="ECO:0000256" key="1">
    <source>
        <dbReference type="ARBA" id="ARBA00004964"/>
    </source>
</evidence>
<dbReference type="GO" id="GO:0005737">
    <property type="term" value="C:cytoplasm"/>
    <property type="evidence" value="ECO:0007669"/>
    <property type="project" value="TreeGrafter"/>
</dbReference>
<dbReference type="EMBL" id="JAEFCI010010008">
    <property type="protein sequence ID" value="KAG5457479.1"/>
    <property type="molecule type" value="Genomic_DNA"/>
</dbReference>
<keyword evidence="3 7" id="KW-0328">Glycosyltransferase</keyword>
<dbReference type="Proteomes" id="UP000673691">
    <property type="component" value="Unassembled WGS sequence"/>
</dbReference>
<dbReference type="Pfam" id="PF05693">
    <property type="entry name" value="Glycogen_syn"/>
    <property type="match status" value="1"/>
</dbReference>